<dbReference type="PROSITE" id="PS51088">
    <property type="entry name" value="TEA_2"/>
    <property type="match status" value="1"/>
</dbReference>
<evidence type="ECO:0000256" key="7">
    <source>
        <dbReference type="SAM" id="MobiDB-lite"/>
    </source>
</evidence>
<organism evidence="9 10">
    <name type="scientific">Coemansia interrupta</name>
    <dbReference type="NCBI Taxonomy" id="1126814"/>
    <lineage>
        <taxon>Eukaryota</taxon>
        <taxon>Fungi</taxon>
        <taxon>Fungi incertae sedis</taxon>
        <taxon>Zoopagomycota</taxon>
        <taxon>Kickxellomycotina</taxon>
        <taxon>Kickxellomycetes</taxon>
        <taxon>Kickxellales</taxon>
        <taxon>Kickxellaceae</taxon>
        <taxon>Coemansia</taxon>
    </lineage>
</organism>
<protein>
    <recommendedName>
        <fullName evidence="8">TEA domain-containing protein</fullName>
    </recommendedName>
</protein>
<comment type="similarity">
    <text evidence="2">Belongs to the TEC1 family.</text>
</comment>
<dbReference type="InterPro" id="IPR038096">
    <property type="entry name" value="TEA/ATTS_sf"/>
</dbReference>
<proteinExistence type="inferred from homology"/>
<sequence>MDVDTIKSLLADLDIDSYIAASLEKGTADEVWSKEIENTFIEAINLFARVGQRKYQIDPKPIRTRVIEFCGRNDIISRYIFMKTGKYRARKQVSSHIQVWVNCRKPPSSHALDMPRFTELQKVLRDHYTRASAESQGTPKRKVRRIASTSKVDALKKLGSACGRSSLGFGGSIGSQFIADAPSSACKHKLATTSEPPAKKLRRVVSEFPHSALDSIVNSGVTRSMVMDDTNIASSPTVFESMDHTVHIPKYSHLPQPHQLPSDFLSMVANPHFAAQHIPASENFFATDAGLSMSASPGAMSAFATAIRSNGYATGLDYPLEHDAKTKNGMMDMDSSFSEEEIQMFTEALKQYCNCIEEAGGVSTLPADIYYRHGSDPRLSPGLVIDENTSPCTRALVRSSLGNAHTTLNALDGEQISDSIMTSALKAHSDPALCPELPLAAIAGSVNFDSPAEALQAKTKVHKGQHDLPAEQKADFVSSKGEAVSEFTSQSLAPHMLQQDGTMASSMYPYTTSLDSQCSQDPAASWTGGIENIIGGHNIGPPFFDDGQSKNNVTDSEGSGKCSGGGSVVNGADTALGTDEDGIFEALWRYLDDAS</sequence>
<reference evidence="9" key="1">
    <citation type="submission" date="2022-07" db="EMBL/GenBank/DDBJ databases">
        <title>Phylogenomic reconstructions and comparative analyses of Kickxellomycotina fungi.</title>
        <authorList>
            <person name="Reynolds N.K."/>
            <person name="Stajich J.E."/>
            <person name="Barry K."/>
            <person name="Grigoriev I.V."/>
            <person name="Crous P."/>
            <person name="Smith M.E."/>
        </authorList>
    </citation>
    <scope>NUCLEOTIDE SEQUENCE</scope>
    <source>
        <strain evidence="9">BCRC 34489</strain>
    </source>
</reference>
<evidence type="ECO:0000256" key="4">
    <source>
        <dbReference type="ARBA" id="ARBA00023163"/>
    </source>
</evidence>
<keyword evidence="3" id="KW-0805">Transcription regulation</keyword>
<dbReference type="OrthoDB" id="10006572at2759"/>
<keyword evidence="5" id="KW-0539">Nucleus</keyword>
<dbReference type="Gene3D" id="6.10.20.40">
    <property type="entry name" value="TEA/ATTS domain"/>
    <property type="match status" value="1"/>
</dbReference>
<keyword evidence="4" id="KW-0804">Transcription</keyword>
<evidence type="ECO:0000313" key="10">
    <source>
        <dbReference type="Proteomes" id="UP001140172"/>
    </source>
</evidence>
<evidence type="ECO:0000313" key="9">
    <source>
        <dbReference type="EMBL" id="KAJ2785645.1"/>
    </source>
</evidence>
<dbReference type="PANTHER" id="PTHR11834">
    <property type="entry name" value="TRANSCRIPTIONAL ENHANCER FACTOR TEF RELATED"/>
    <property type="match status" value="1"/>
</dbReference>
<dbReference type="Pfam" id="PF01285">
    <property type="entry name" value="TEA"/>
    <property type="match status" value="1"/>
</dbReference>
<dbReference type="InterPro" id="IPR000818">
    <property type="entry name" value="TEA/ATTS_dom"/>
</dbReference>
<gene>
    <name evidence="9" type="ORF">GGI15_001846</name>
</gene>
<evidence type="ECO:0000256" key="1">
    <source>
        <dbReference type="ARBA" id="ARBA00004123"/>
    </source>
</evidence>
<feature type="DNA-binding region" description="TEA" evidence="6">
    <location>
        <begin position="25"/>
        <end position="107"/>
    </location>
</feature>
<comment type="subcellular location">
    <subcellularLocation>
        <location evidence="1">Nucleus</location>
    </subcellularLocation>
</comment>
<evidence type="ECO:0000256" key="3">
    <source>
        <dbReference type="ARBA" id="ARBA00023015"/>
    </source>
</evidence>
<evidence type="ECO:0000256" key="5">
    <source>
        <dbReference type="ARBA" id="ARBA00023242"/>
    </source>
</evidence>
<name>A0A9W8HIE8_9FUNG</name>
<feature type="region of interest" description="Disordered" evidence="7">
    <location>
        <begin position="540"/>
        <end position="567"/>
    </location>
</feature>
<dbReference type="AlphaFoldDB" id="A0A9W8HIE8"/>
<comment type="caution">
    <text evidence="9">The sequence shown here is derived from an EMBL/GenBank/DDBJ whole genome shotgun (WGS) entry which is preliminary data.</text>
</comment>
<dbReference type="GO" id="GO:0000981">
    <property type="term" value="F:DNA-binding transcription factor activity, RNA polymerase II-specific"/>
    <property type="evidence" value="ECO:0007669"/>
    <property type="project" value="TreeGrafter"/>
</dbReference>
<evidence type="ECO:0000259" key="8">
    <source>
        <dbReference type="PROSITE" id="PS51088"/>
    </source>
</evidence>
<dbReference type="GO" id="GO:0005667">
    <property type="term" value="C:transcription regulator complex"/>
    <property type="evidence" value="ECO:0007669"/>
    <property type="project" value="TreeGrafter"/>
</dbReference>
<dbReference type="EMBL" id="JANBUM010000083">
    <property type="protein sequence ID" value="KAJ2785645.1"/>
    <property type="molecule type" value="Genomic_DNA"/>
</dbReference>
<evidence type="ECO:0000256" key="2">
    <source>
        <dbReference type="ARBA" id="ARBA00008421"/>
    </source>
</evidence>
<dbReference type="InterPro" id="IPR050937">
    <property type="entry name" value="TEC1_TEAD_TF"/>
</dbReference>
<dbReference type="PANTHER" id="PTHR11834:SF0">
    <property type="entry name" value="PROTEIN SCALLOPED"/>
    <property type="match status" value="1"/>
</dbReference>
<dbReference type="GO" id="GO:0005634">
    <property type="term" value="C:nucleus"/>
    <property type="evidence" value="ECO:0007669"/>
    <property type="project" value="UniProtKB-SubCell"/>
</dbReference>
<feature type="domain" description="TEA" evidence="8">
    <location>
        <begin position="25"/>
        <end position="107"/>
    </location>
</feature>
<accession>A0A9W8HIE8</accession>
<dbReference type="GO" id="GO:0000978">
    <property type="term" value="F:RNA polymerase II cis-regulatory region sequence-specific DNA binding"/>
    <property type="evidence" value="ECO:0007669"/>
    <property type="project" value="TreeGrafter"/>
</dbReference>
<evidence type="ECO:0000256" key="6">
    <source>
        <dbReference type="PROSITE-ProRule" id="PRU00505"/>
    </source>
</evidence>
<keyword evidence="10" id="KW-1185">Reference proteome</keyword>
<dbReference type="SMART" id="SM00426">
    <property type="entry name" value="TEA"/>
    <property type="match status" value="1"/>
</dbReference>
<dbReference type="Proteomes" id="UP001140172">
    <property type="component" value="Unassembled WGS sequence"/>
</dbReference>